<evidence type="ECO:0000256" key="1">
    <source>
        <dbReference type="SAM" id="MobiDB-lite"/>
    </source>
</evidence>
<comment type="caution">
    <text evidence="2">The sequence shown here is derived from an EMBL/GenBank/DDBJ whole genome shotgun (WGS) entry which is preliminary data.</text>
</comment>
<feature type="region of interest" description="Disordered" evidence="1">
    <location>
        <begin position="1"/>
        <end position="61"/>
    </location>
</feature>
<gene>
    <name evidence="2" type="ORF">GCM10009863_33430</name>
</gene>
<feature type="region of interest" description="Disordered" evidence="1">
    <location>
        <begin position="246"/>
        <end position="266"/>
    </location>
</feature>
<dbReference type="Proteomes" id="UP001501447">
    <property type="component" value="Unassembled WGS sequence"/>
</dbReference>
<evidence type="ECO:0000313" key="2">
    <source>
        <dbReference type="EMBL" id="GAA2616990.1"/>
    </source>
</evidence>
<evidence type="ECO:0008006" key="4">
    <source>
        <dbReference type="Google" id="ProtNLM"/>
    </source>
</evidence>
<keyword evidence="3" id="KW-1185">Reference proteome</keyword>
<feature type="region of interest" description="Disordered" evidence="1">
    <location>
        <begin position="466"/>
        <end position="496"/>
    </location>
</feature>
<dbReference type="PANTHER" id="PTHR38133:SF1">
    <property type="entry name" value="SLR1429 PROTEIN"/>
    <property type="match status" value="1"/>
</dbReference>
<accession>A0ABP6CHU4</accession>
<feature type="compositionally biased region" description="Gly residues" evidence="1">
    <location>
        <begin position="49"/>
        <end position="61"/>
    </location>
</feature>
<protein>
    <recommendedName>
        <fullName evidence="4">SWF or SNF family helicase</fullName>
    </recommendedName>
</protein>
<dbReference type="RefSeq" id="WP_344566749.1">
    <property type="nucleotide sequence ID" value="NZ_BAAARJ010000010.1"/>
</dbReference>
<evidence type="ECO:0000313" key="3">
    <source>
        <dbReference type="Proteomes" id="UP001501447"/>
    </source>
</evidence>
<reference evidence="3" key="1">
    <citation type="journal article" date="2019" name="Int. J. Syst. Evol. Microbiol.">
        <title>The Global Catalogue of Microorganisms (GCM) 10K type strain sequencing project: providing services to taxonomists for standard genome sequencing and annotation.</title>
        <authorList>
            <consortium name="The Broad Institute Genomics Platform"/>
            <consortium name="The Broad Institute Genome Sequencing Center for Infectious Disease"/>
            <person name="Wu L."/>
            <person name="Ma J."/>
        </authorList>
    </citation>
    <scope>NUCLEOTIDE SEQUENCE [LARGE SCALE GENOMIC DNA]</scope>
    <source>
        <strain evidence="3">JCM 16373</strain>
    </source>
</reference>
<name>A0ABP6CHU4_9ACTN</name>
<dbReference type="PANTHER" id="PTHR38133">
    <property type="entry name" value="SLR1429 PROTEIN"/>
    <property type="match status" value="1"/>
</dbReference>
<feature type="compositionally biased region" description="Acidic residues" evidence="1">
    <location>
        <begin position="484"/>
        <end position="496"/>
    </location>
</feature>
<organism evidence="2 3">
    <name type="scientific">Streptomyces axinellae</name>
    <dbReference type="NCBI Taxonomy" id="552788"/>
    <lineage>
        <taxon>Bacteria</taxon>
        <taxon>Bacillati</taxon>
        <taxon>Actinomycetota</taxon>
        <taxon>Actinomycetes</taxon>
        <taxon>Kitasatosporales</taxon>
        <taxon>Streptomycetaceae</taxon>
        <taxon>Streptomyces</taxon>
    </lineage>
</organism>
<sequence>MSDEDRMLAENDDDRMPGTRHAEYGEYEEYGGQEEHGESDREFGEEGSGHSGLPGHAGEGGLTAREKVFAPLPPAQGRGFARTWWGQTWLKALEDTALDGAQLKRGRKFARQGAVGAVAVRPGRITAVVLGADRTPYRADVLLRELEEEEWDRMLDLIVDEAGHIAALLDRDMPPRLVEDAAGAGLELLPGIGDLDPECACEAWDHCPHTAALSYQMARLLDEDPFALLLMRGRGERELLDALQERSAARAVPDPHGSSPAPDGAEEVAGVDAAEAFAMETLLPPLPGPPAPVREPGEVAALDVGASDAPGLDIDALTFLASDAAARARRALIDAESPGHASRPAPGPLTLWEDAVRLASGHPGHVMKARLAQGCGRSERELEAAVRAWEFGGRDALVVLDGTWSPSSADLARATAQLDAAWADGEERPRLRAAGPRWTAPGARAQLRYGPDGLWWPFRKQGRSWWPAGAPERDPAASWAVASAEDDADEGPAEAH</sequence>
<feature type="compositionally biased region" description="Basic and acidic residues" evidence="1">
    <location>
        <begin position="33"/>
        <end position="48"/>
    </location>
</feature>
<feature type="compositionally biased region" description="Basic and acidic residues" evidence="1">
    <location>
        <begin position="1"/>
        <end position="24"/>
    </location>
</feature>
<proteinExistence type="predicted"/>
<dbReference type="EMBL" id="BAAARJ010000010">
    <property type="protein sequence ID" value="GAA2616990.1"/>
    <property type="molecule type" value="Genomic_DNA"/>
</dbReference>